<dbReference type="PROSITE" id="PS50081">
    <property type="entry name" value="ZF_DAG_PE_2"/>
    <property type="match status" value="1"/>
</dbReference>
<dbReference type="InterPro" id="IPR002219">
    <property type="entry name" value="PKC_DAG/PE"/>
</dbReference>
<organism evidence="5 6">
    <name type="scientific">Asbolus verrucosus</name>
    <name type="common">Desert ironclad beetle</name>
    <dbReference type="NCBI Taxonomy" id="1661398"/>
    <lineage>
        <taxon>Eukaryota</taxon>
        <taxon>Metazoa</taxon>
        <taxon>Ecdysozoa</taxon>
        <taxon>Arthropoda</taxon>
        <taxon>Hexapoda</taxon>
        <taxon>Insecta</taxon>
        <taxon>Pterygota</taxon>
        <taxon>Neoptera</taxon>
        <taxon>Endopterygota</taxon>
        <taxon>Coleoptera</taxon>
        <taxon>Polyphaga</taxon>
        <taxon>Cucujiformia</taxon>
        <taxon>Tenebrionidae</taxon>
        <taxon>Pimeliinae</taxon>
        <taxon>Asbolus</taxon>
    </lineage>
</organism>
<evidence type="ECO:0000313" key="6">
    <source>
        <dbReference type="Proteomes" id="UP000292052"/>
    </source>
</evidence>
<evidence type="ECO:0000256" key="1">
    <source>
        <dbReference type="ARBA" id="ARBA00022723"/>
    </source>
</evidence>
<dbReference type="Proteomes" id="UP000292052">
    <property type="component" value="Unassembled WGS sequence"/>
</dbReference>
<keyword evidence="1" id="KW-0479">Metal-binding</keyword>
<evidence type="ECO:0000256" key="3">
    <source>
        <dbReference type="SAM" id="MobiDB-lite"/>
    </source>
</evidence>
<comment type="caution">
    <text evidence="5">The sequence shown here is derived from an EMBL/GenBank/DDBJ whole genome shotgun (WGS) entry which is preliminary data.</text>
</comment>
<dbReference type="EMBL" id="QDEB01014639">
    <property type="protein sequence ID" value="RZC41723.1"/>
    <property type="molecule type" value="Genomic_DNA"/>
</dbReference>
<accession>A0A482WB24</accession>
<keyword evidence="2" id="KW-0862">Zinc</keyword>
<feature type="region of interest" description="Disordered" evidence="3">
    <location>
        <begin position="56"/>
        <end position="95"/>
    </location>
</feature>
<dbReference type="STRING" id="1661398.A0A482WB24"/>
<dbReference type="SUPFAM" id="SSF57889">
    <property type="entry name" value="Cysteine-rich domain"/>
    <property type="match status" value="1"/>
</dbReference>
<evidence type="ECO:0000259" key="4">
    <source>
        <dbReference type="PROSITE" id="PS50081"/>
    </source>
</evidence>
<keyword evidence="6" id="KW-1185">Reference proteome</keyword>
<gene>
    <name evidence="5" type="ORF">BDFB_007373</name>
</gene>
<dbReference type="OrthoDB" id="63267at2759"/>
<name>A0A482WB24_ASBVE</name>
<dbReference type="AlphaFoldDB" id="A0A482WB24"/>
<reference evidence="5 6" key="1">
    <citation type="submission" date="2017-03" db="EMBL/GenBank/DDBJ databases">
        <title>Genome of the blue death feigning beetle - Asbolus verrucosus.</title>
        <authorList>
            <person name="Rider S.D."/>
        </authorList>
    </citation>
    <scope>NUCLEOTIDE SEQUENCE [LARGE SCALE GENOMIC DNA]</scope>
    <source>
        <strain evidence="5">Butters</strain>
        <tissue evidence="5">Head and leg muscle</tissue>
    </source>
</reference>
<evidence type="ECO:0000313" key="5">
    <source>
        <dbReference type="EMBL" id="RZC41723.1"/>
    </source>
</evidence>
<dbReference type="Gene3D" id="3.30.60.20">
    <property type="match status" value="1"/>
</dbReference>
<proteinExistence type="predicted"/>
<dbReference type="InterPro" id="IPR046349">
    <property type="entry name" value="C1-like_sf"/>
</dbReference>
<feature type="domain" description="Phorbol-ester/DAG-type" evidence="4">
    <location>
        <begin position="16"/>
        <end position="48"/>
    </location>
</feature>
<protein>
    <submittedName>
        <fullName evidence="5">C1 1 domain containing protein</fullName>
    </submittedName>
</protein>
<evidence type="ECO:0000256" key="2">
    <source>
        <dbReference type="ARBA" id="ARBA00022833"/>
    </source>
</evidence>
<sequence length="95" mass="10139">MASVAGSTEQPPAAHGHSFCKKTFHKPTYCHHCSDMLWGLIQQGFICEGEPLATLLPPAAAGPRGNRSQTGPRSPPADFATETPSAAAHRHPVRR</sequence>
<dbReference type="GO" id="GO:0046872">
    <property type="term" value="F:metal ion binding"/>
    <property type="evidence" value="ECO:0007669"/>
    <property type="project" value="UniProtKB-KW"/>
</dbReference>